<dbReference type="InterPro" id="IPR002571">
    <property type="entry name" value="HrcA"/>
</dbReference>
<proteinExistence type="inferred from homology"/>
<dbReference type="InterPro" id="IPR029016">
    <property type="entry name" value="GAF-like_dom_sf"/>
</dbReference>
<comment type="caution">
    <text evidence="8">The sequence shown here is derived from an EMBL/GenBank/DDBJ whole genome shotgun (WGS) entry which is preliminary data.</text>
</comment>
<evidence type="ECO:0000256" key="5">
    <source>
        <dbReference type="HAMAP-Rule" id="MF_00081"/>
    </source>
</evidence>
<dbReference type="PANTHER" id="PTHR34824">
    <property type="entry name" value="HEAT-INDUCIBLE TRANSCRIPTION REPRESSOR HRCA"/>
    <property type="match status" value="1"/>
</dbReference>
<comment type="similarity">
    <text evidence="5">Belongs to the HrcA family.</text>
</comment>
<accession>A0A6B0YQW4</accession>
<dbReference type="EMBL" id="VXRG01000067">
    <property type="protein sequence ID" value="MXY93360.1"/>
    <property type="molecule type" value="Genomic_DNA"/>
</dbReference>
<evidence type="ECO:0000259" key="7">
    <source>
        <dbReference type="Pfam" id="PF08220"/>
    </source>
</evidence>
<dbReference type="Gene3D" id="3.30.390.60">
    <property type="entry name" value="Heat-inducible transcription repressor hrca homolog, domain 3"/>
    <property type="match status" value="1"/>
</dbReference>
<dbReference type="InterPro" id="IPR036388">
    <property type="entry name" value="WH-like_DNA-bd_sf"/>
</dbReference>
<dbReference type="GO" id="GO:0003677">
    <property type="term" value="F:DNA binding"/>
    <property type="evidence" value="ECO:0007669"/>
    <property type="project" value="InterPro"/>
</dbReference>
<dbReference type="AlphaFoldDB" id="A0A6B0YQW4"/>
<dbReference type="Gene3D" id="1.10.10.10">
    <property type="entry name" value="Winged helix-like DNA-binding domain superfamily/Winged helix DNA-binding domain"/>
    <property type="match status" value="1"/>
</dbReference>
<dbReference type="InterPro" id="IPR023120">
    <property type="entry name" value="WHTH_transcript_rep_HrcA_IDD"/>
</dbReference>
<dbReference type="GO" id="GO:0003700">
    <property type="term" value="F:DNA-binding transcription factor activity"/>
    <property type="evidence" value="ECO:0007669"/>
    <property type="project" value="InterPro"/>
</dbReference>
<dbReference type="NCBIfam" id="TIGR00331">
    <property type="entry name" value="hrcA"/>
    <property type="match status" value="1"/>
</dbReference>
<dbReference type="SUPFAM" id="SSF46785">
    <property type="entry name" value="Winged helix' DNA-binding domain"/>
    <property type="match status" value="1"/>
</dbReference>
<keyword evidence="3 5" id="KW-0346">Stress response</keyword>
<keyword evidence="4 5" id="KW-0804">Transcription</keyword>
<dbReference type="HAMAP" id="MF_00081">
    <property type="entry name" value="HrcA"/>
    <property type="match status" value="1"/>
</dbReference>
<dbReference type="InterPro" id="IPR001034">
    <property type="entry name" value="DeoR_HTH"/>
</dbReference>
<evidence type="ECO:0000256" key="2">
    <source>
        <dbReference type="ARBA" id="ARBA00023015"/>
    </source>
</evidence>
<dbReference type="PIRSF" id="PIRSF005485">
    <property type="entry name" value="HrcA"/>
    <property type="match status" value="1"/>
</dbReference>
<evidence type="ECO:0000259" key="6">
    <source>
        <dbReference type="Pfam" id="PF01628"/>
    </source>
</evidence>
<feature type="domain" description="HTH deoR-type" evidence="7">
    <location>
        <begin position="39"/>
        <end position="66"/>
    </location>
</feature>
<dbReference type="Pfam" id="PF01628">
    <property type="entry name" value="HrcA"/>
    <property type="match status" value="1"/>
</dbReference>
<sequence length="345" mass="38442">MTELQLSQRRKQVLRIVIQEYVENALPVGSQSIAQKYDLGVSAATIRNDLAALEKAGLLTHPHTSAGRIPTDGGYRYFVANLMAHTDLPSHERHMIRNQFHQARREIDQWLRLSTAVLAKASTGAALATSPRSISSRVKHLELIGIQDKVVLLVLVLATGTLKQQLITLEKPIFQEELSRASNQLNVEISGATAADLPNKLEEFTGFTREVGELVLNTLLQSEEQITDRVYRHGLAQVLAEPEFTDGPQVSRIVEVFEQRTLLQEIYDDVMELSDVQVMIAGEGRFGDMQDISLVLSRYGVPDRFSGLLGVVGPMRMPYGRTVGAVRYVATLLNELMHQLYGQSR</sequence>
<feature type="domain" description="Heat-inducible transcription repressor HrcA C-terminal" evidence="6">
    <location>
        <begin position="108"/>
        <end position="323"/>
    </location>
</feature>
<comment type="function">
    <text evidence="5">Negative regulator of class I heat shock genes (grpE-dnaK-dnaJ and groELS operons). Prevents heat-shock induction of these operons.</text>
</comment>
<dbReference type="Gene3D" id="3.30.450.40">
    <property type="match status" value="1"/>
</dbReference>
<gene>
    <name evidence="5 8" type="primary">hrcA</name>
    <name evidence="8" type="ORF">F4Y42_07930</name>
</gene>
<dbReference type="GO" id="GO:0045892">
    <property type="term" value="P:negative regulation of DNA-templated transcription"/>
    <property type="evidence" value="ECO:0007669"/>
    <property type="project" value="UniProtKB-UniRule"/>
</dbReference>
<evidence type="ECO:0000313" key="8">
    <source>
        <dbReference type="EMBL" id="MXY93360.1"/>
    </source>
</evidence>
<protein>
    <recommendedName>
        <fullName evidence="5">Heat-inducible transcription repressor HrcA</fullName>
    </recommendedName>
</protein>
<keyword evidence="2 5" id="KW-0805">Transcription regulation</keyword>
<dbReference type="PANTHER" id="PTHR34824:SF1">
    <property type="entry name" value="HEAT-INDUCIBLE TRANSCRIPTION REPRESSOR HRCA"/>
    <property type="match status" value="1"/>
</dbReference>
<evidence type="ECO:0000256" key="3">
    <source>
        <dbReference type="ARBA" id="ARBA00023016"/>
    </source>
</evidence>
<reference evidence="8" key="1">
    <citation type="submission" date="2019-09" db="EMBL/GenBank/DDBJ databases">
        <title>Characterisation of the sponge microbiome using genome-centric metagenomics.</title>
        <authorList>
            <person name="Engelberts J.P."/>
            <person name="Robbins S.J."/>
            <person name="De Goeij J.M."/>
            <person name="Aranda M."/>
            <person name="Bell S.C."/>
            <person name="Webster N.S."/>
        </authorList>
    </citation>
    <scope>NUCLEOTIDE SEQUENCE</scope>
    <source>
        <strain evidence="8">SB0664_bin_27</strain>
    </source>
</reference>
<keyword evidence="1 5" id="KW-0678">Repressor</keyword>
<dbReference type="Pfam" id="PF08220">
    <property type="entry name" value="HTH_DeoR"/>
    <property type="match status" value="1"/>
</dbReference>
<dbReference type="InterPro" id="IPR021153">
    <property type="entry name" value="HrcA_C"/>
</dbReference>
<evidence type="ECO:0000256" key="4">
    <source>
        <dbReference type="ARBA" id="ARBA00023163"/>
    </source>
</evidence>
<evidence type="ECO:0000256" key="1">
    <source>
        <dbReference type="ARBA" id="ARBA00022491"/>
    </source>
</evidence>
<dbReference type="SUPFAM" id="SSF55781">
    <property type="entry name" value="GAF domain-like"/>
    <property type="match status" value="1"/>
</dbReference>
<name>A0A6B0YQW4_9CHLR</name>
<dbReference type="InterPro" id="IPR036390">
    <property type="entry name" value="WH_DNA-bd_sf"/>
</dbReference>
<organism evidence="8">
    <name type="scientific">Caldilineaceae bacterium SB0664_bin_27</name>
    <dbReference type="NCBI Taxonomy" id="2605260"/>
    <lineage>
        <taxon>Bacteria</taxon>
        <taxon>Bacillati</taxon>
        <taxon>Chloroflexota</taxon>
        <taxon>Caldilineae</taxon>
        <taxon>Caldilineales</taxon>
        <taxon>Caldilineaceae</taxon>
    </lineage>
</organism>